<dbReference type="Proteomes" id="UP001165064">
    <property type="component" value="Unassembled WGS sequence"/>
</dbReference>
<reference evidence="1" key="1">
    <citation type="submission" date="2023-04" db="EMBL/GenBank/DDBJ databases">
        <title>Ambrosiozyma monospora NBRC 10751.</title>
        <authorList>
            <person name="Ichikawa N."/>
            <person name="Sato H."/>
            <person name="Tonouchi N."/>
        </authorList>
    </citation>
    <scope>NUCLEOTIDE SEQUENCE</scope>
    <source>
        <strain evidence="1">NBRC 10751</strain>
    </source>
</reference>
<gene>
    <name evidence="1" type="ORF">Amon02_000948400</name>
</gene>
<keyword evidence="2" id="KW-1185">Reference proteome</keyword>
<evidence type="ECO:0000313" key="1">
    <source>
        <dbReference type="EMBL" id="GME94082.1"/>
    </source>
</evidence>
<proteinExistence type="predicted"/>
<comment type="caution">
    <text evidence="1">The sequence shown here is derived from an EMBL/GenBank/DDBJ whole genome shotgun (WGS) entry which is preliminary data.</text>
</comment>
<accession>A0ACB5TT55</accession>
<sequence>MPARQMLMAGPESFNNSRAQYATQQMWVTKYHDGELYAAGEFTNQSHNDTGLGVWSKRDEVVRDSDPVVWATLAFTHIPRPEDFPVMPVEIHEIHVVPFGFFDKNPALDIPQSNNSFNQSVYFEDSKKSTSSVTGGACCSSKSAL</sequence>
<organism evidence="1 2">
    <name type="scientific">Ambrosiozyma monospora</name>
    <name type="common">Yeast</name>
    <name type="synonym">Endomycopsis monosporus</name>
    <dbReference type="NCBI Taxonomy" id="43982"/>
    <lineage>
        <taxon>Eukaryota</taxon>
        <taxon>Fungi</taxon>
        <taxon>Dikarya</taxon>
        <taxon>Ascomycota</taxon>
        <taxon>Saccharomycotina</taxon>
        <taxon>Pichiomycetes</taxon>
        <taxon>Pichiales</taxon>
        <taxon>Pichiaceae</taxon>
        <taxon>Ambrosiozyma</taxon>
    </lineage>
</organism>
<evidence type="ECO:0000313" key="2">
    <source>
        <dbReference type="Proteomes" id="UP001165064"/>
    </source>
</evidence>
<protein>
    <submittedName>
        <fullName evidence="1">Unnamed protein product</fullName>
    </submittedName>
</protein>
<name>A0ACB5TT55_AMBMO</name>
<dbReference type="EMBL" id="BSXS01008922">
    <property type="protein sequence ID" value="GME94082.1"/>
    <property type="molecule type" value="Genomic_DNA"/>
</dbReference>